<proteinExistence type="predicted"/>
<evidence type="ECO:0000313" key="1">
    <source>
        <dbReference type="EMBL" id="JAR96633.1"/>
    </source>
</evidence>
<accession>A0A161M2C2</accession>
<dbReference type="EMBL" id="GEMB01006716">
    <property type="protein sequence ID" value="JAR96633.1"/>
    <property type="molecule type" value="Transcribed_RNA"/>
</dbReference>
<sequence length="14" mass="1574">MSLSGSGMFNKWTK</sequence>
<reference evidence="1" key="2">
    <citation type="journal article" date="2017" name="J. Med. Entomol.">
        <title>Transcriptome Analysis of the Triatoma infestans (Hemiptera: Reduviidae) Integument.</title>
        <authorList>
            <person name="Calderon-Fernandez G.M."/>
            <person name="Moriconi D.E."/>
            <person name="Dulbecco A.B."/>
            <person name="Juarez M.P."/>
        </authorList>
    </citation>
    <scope>NUCLEOTIDE SEQUENCE</scope>
    <source>
        <strain evidence="1">Int1</strain>
        <tissue evidence="1">Integument</tissue>
    </source>
</reference>
<reference evidence="1" key="1">
    <citation type="submission" date="2016-04" db="EMBL/GenBank/DDBJ databases">
        <authorList>
            <person name="Calderon-Fernandez G.M.Sr."/>
        </authorList>
    </citation>
    <scope>NUCLEOTIDE SEQUENCE</scope>
    <source>
        <strain evidence="1">Int1</strain>
        <tissue evidence="1">Integument</tissue>
    </source>
</reference>
<protein>
    <submittedName>
        <fullName evidence="1">Protein winged eye isoform x1</fullName>
    </submittedName>
</protein>
<organism evidence="1">
    <name type="scientific">Triatoma infestans</name>
    <name type="common">Assassin bug</name>
    <dbReference type="NCBI Taxonomy" id="30076"/>
    <lineage>
        <taxon>Eukaryota</taxon>
        <taxon>Metazoa</taxon>
        <taxon>Ecdysozoa</taxon>
        <taxon>Arthropoda</taxon>
        <taxon>Hexapoda</taxon>
        <taxon>Insecta</taxon>
        <taxon>Pterygota</taxon>
        <taxon>Neoptera</taxon>
        <taxon>Paraneoptera</taxon>
        <taxon>Hemiptera</taxon>
        <taxon>Heteroptera</taxon>
        <taxon>Panheteroptera</taxon>
        <taxon>Cimicomorpha</taxon>
        <taxon>Reduviidae</taxon>
        <taxon>Triatominae</taxon>
        <taxon>Triatoma</taxon>
    </lineage>
</organism>
<name>A0A161M2C2_TRIIF</name>